<dbReference type="GO" id="GO:0006508">
    <property type="term" value="P:proteolysis"/>
    <property type="evidence" value="ECO:0007669"/>
    <property type="project" value="InterPro"/>
</dbReference>
<keyword evidence="1" id="KW-1185">Reference proteome</keyword>
<evidence type="ECO:0000313" key="2">
    <source>
        <dbReference type="WBParaSite" id="Gr19_v10_g14885.t1"/>
    </source>
</evidence>
<dbReference type="Gene3D" id="1.20.58.760">
    <property type="entry name" value="Peptidase M41"/>
    <property type="match status" value="1"/>
</dbReference>
<proteinExistence type="predicted"/>
<accession>A0A914H7D3</accession>
<dbReference type="Proteomes" id="UP000887572">
    <property type="component" value="Unplaced"/>
</dbReference>
<dbReference type="InterPro" id="IPR037219">
    <property type="entry name" value="Peptidase_M41-like"/>
</dbReference>
<dbReference type="AlphaFoldDB" id="A0A914H7D3"/>
<protein>
    <submittedName>
        <fullName evidence="2">Uncharacterized protein</fullName>
    </submittedName>
</protein>
<sequence length="207" mass="23807">MRAYIVVKLGGRATEELVYGLSLGHHSDMRRWKAKARKIEKTGPEWRRLPTARRTRAEMDSSTLFIGARLCTEESGTEMIISAHLNGMNNVKIELTYETDGAKIVRSDECPDPRDLFIKERNPGQPVTCNVDDLKSKQIPCSRKNEIYACRLANYTALVNGRPTNKTQIFIECFKREDNPTKFWGYWEDKAQDPIHIDDIQCVQPYP</sequence>
<evidence type="ECO:0000313" key="1">
    <source>
        <dbReference type="Proteomes" id="UP000887572"/>
    </source>
</evidence>
<dbReference type="GO" id="GO:0004176">
    <property type="term" value="F:ATP-dependent peptidase activity"/>
    <property type="evidence" value="ECO:0007669"/>
    <property type="project" value="InterPro"/>
</dbReference>
<dbReference type="GO" id="GO:0004222">
    <property type="term" value="F:metalloendopeptidase activity"/>
    <property type="evidence" value="ECO:0007669"/>
    <property type="project" value="InterPro"/>
</dbReference>
<reference evidence="2" key="1">
    <citation type="submission" date="2022-11" db="UniProtKB">
        <authorList>
            <consortium name="WormBaseParasite"/>
        </authorList>
    </citation>
    <scope>IDENTIFICATION</scope>
</reference>
<dbReference type="GO" id="GO:0005524">
    <property type="term" value="F:ATP binding"/>
    <property type="evidence" value="ECO:0007669"/>
    <property type="project" value="InterPro"/>
</dbReference>
<organism evidence="1 2">
    <name type="scientific">Globodera rostochiensis</name>
    <name type="common">Golden nematode worm</name>
    <name type="synonym">Heterodera rostochiensis</name>
    <dbReference type="NCBI Taxonomy" id="31243"/>
    <lineage>
        <taxon>Eukaryota</taxon>
        <taxon>Metazoa</taxon>
        <taxon>Ecdysozoa</taxon>
        <taxon>Nematoda</taxon>
        <taxon>Chromadorea</taxon>
        <taxon>Rhabditida</taxon>
        <taxon>Tylenchina</taxon>
        <taxon>Tylenchomorpha</taxon>
        <taxon>Tylenchoidea</taxon>
        <taxon>Heteroderidae</taxon>
        <taxon>Heteroderinae</taxon>
        <taxon>Globodera</taxon>
    </lineage>
</organism>
<name>A0A914H7D3_GLORO</name>
<dbReference type="WBParaSite" id="Gr19_v10_g14885.t1">
    <property type="protein sequence ID" value="Gr19_v10_g14885.t1"/>
    <property type="gene ID" value="Gr19_v10_g14885"/>
</dbReference>